<dbReference type="GO" id="GO:0009190">
    <property type="term" value="P:cyclic nucleotide biosynthetic process"/>
    <property type="evidence" value="ECO:0007669"/>
    <property type="project" value="InterPro"/>
</dbReference>
<reference evidence="2" key="1">
    <citation type="journal article" date="2014" name="Front. Microbiol.">
        <title>High frequency of phylogenetically diverse reductive dehalogenase-homologous genes in deep subseafloor sedimentary metagenomes.</title>
        <authorList>
            <person name="Kawai M."/>
            <person name="Futagami T."/>
            <person name="Toyoda A."/>
            <person name="Takaki Y."/>
            <person name="Nishi S."/>
            <person name="Hori S."/>
            <person name="Arai W."/>
            <person name="Tsubouchi T."/>
            <person name="Morono Y."/>
            <person name="Uchiyama I."/>
            <person name="Ito T."/>
            <person name="Fujiyama A."/>
            <person name="Inagaki F."/>
            <person name="Takami H."/>
        </authorList>
    </citation>
    <scope>NUCLEOTIDE SEQUENCE</scope>
    <source>
        <strain evidence="2">Expedition CK06-06</strain>
    </source>
</reference>
<gene>
    <name evidence="2" type="ORF">S12H4_14445</name>
</gene>
<accession>X1RN60</accession>
<dbReference type="InterPro" id="IPR001054">
    <property type="entry name" value="A/G_cyclase"/>
</dbReference>
<comment type="caution">
    <text evidence="2">The sequence shown here is derived from an EMBL/GenBank/DDBJ whole genome shotgun (WGS) entry which is preliminary data.</text>
</comment>
<evidence type="ECO:0000313" key="2">
    <source>
        <dbReference type="EMBL" id="GAI82078.1"/>
    </source>
</evidence>
<feature type="domain" description="Guanylate cyclase" evidence="1">
    <location>
        <begin position="122"/>
        <end position="239"/>
    </location>
</feature>
<dbReference type="InterPro" id="IPR029787">
    <property type="entry name" value="Nucleotide_cyclase"/>
</dbReference>
<dbReference type="SUPFAM" id="SSF55073">
    <property type="entry name" value="Nucleotide cyclase"/>
    <property type="match status" value="1"/>
</dbReference>
<dbReference type="PROSITE" id="PS50125">
    <property type="entry name" value="GUANYLATE_CYCLASE_2"/>
    <property type="match status" value="1"/>
</dbReference>
<dbReference type="Pfam" id="PF00211">
    <property type="entry name" value="Guanylate_cyc"/>
    <property type="match status" value="1"/>
</dbReference>
<organism evidence="2">
    <name type="scientific">marine sediment metagenome</name>
    <dbReference type="NCBI Taxonomy" id="412755"/>
    <lineage>
        <taxon>unclassified sequences</taxon>
        <taxon>metagenomes</taxon>
        <taxon>ecological metagenomes</taxon>
    </lineage>
</organism>
<dbReference type="Gene3D" id="3.30.70.1230">
    <property type="entry name" value="Nucleotide cyclase"/>
    <property type="match status" value="1"/>
</dbReference>
<evidence type="ECO:0000259" key="1">
    <source>
        <dbReference type="PROSITE" id="PS50125"/>
    </source>
</evidence>
<sequence>MSLENRALSVVCKVGHEIKSLPLYRFRNRYLSSLQMYIIKEARFANKILNGADVTRRNKFVERELFPIYNSPTLLKKLINIFINNRFVLSKRFFSSSITSLIDIYLEKYVDYDKNLVKKNVAILYADMEGFSIKVAKNDKFAVITTLLYFQTFMKIIDKYNGIGEISGGDTILCILPTPNDALAAAKMIYHDFEKINYKKIEDIEKIRIRIGLSYGSIFASGNGKPFISHEINMAQRVSDKGGKGPHVSAWNYHDAIQEWNYNPKKPNVVGIWATHTFYSKISDSSQFVQPQLWSKLITGSDLEQFWKAEI</sequence>
<name>X1RN60_9ZZZZ</name>
<dbReference type="GO" id="GO:0035556">
    <property type="term" value="P:intracellular signal transduction"/>
    <property type="evidence" value="ECO:0007669"/>
    <property type="project" value="InterPro"/>
</dbReference>
<dbReference type="AlphaFoldDB" id="X1RN60"/>
<protein>
    <recommendedName>
        <fullName evidence="1">Guanylate cyclase domain-containing protein</fullName>
    </recommendedName>
</protein>
<dbReference type="EMBL" id="BARW01006888">
    <property type="protein sequence ID" value="GAI82078.1"/>
    <property type="molecule type" value="Genomic_DNA"/>
</dbReference>
<proteinExistence type="predicted"/>